<dbReference type="AlphaFoldDB" id="A0A540MN10"/>
<protein>
    <submittedName>
        <fullName evidence="1">Uncharacterized protein</fullName>
    </submittedName>
</protein>
<evidence type="ECO:0000313" key="1">
    <source>
        <dbReference type="EMBL" id="TQE00132.1"/>
    </source>
</evidence>
<dbReference type="Proteomes" id="UP000315295">
    <property type="component" value="Unassembled WGS sequence"/>
</dbReference>
<dbReference type="PANTHER" id="PTHR36703:SF1">
    <property type="entry name" value="TRIACYLGLYCEROL LIPASE-LIKE PROTEIN"/>
    <property type="match status" value="1"/>
</dbReference>
<organism evidence="1 2">
    <name type="scientific">Malus baccata</name>
    <name type="common">Siberian crab apple</name>
    <name type="synonym">Pyrus baccata</name>
    <dbReference type="NCBI Taxonomy" id="106549"/>
    <lineage>
        <taxon>Eukaryota</taxon>
        <taxon>Viridiplantae</taxon>
        <taxon>Streptophyta</taxon>
        <taxon>Embryophyta</taxon>
        <taxon>Tracheophyta</taxon>
        <taxon>Spermatophyta</taxon>
        <taxon>Magnoliopsida</taxon>
        <taxon>eudicotyledons</taxon>
        <taxon>Gunneridae</taxon>
        <taxon>Pentapetalae</taxon>
        <taxon>rosids</taxon>
        <taxon>fabids</taxon>
        <taxon>Rosales</taxon>
        <taxon>Rosaceae</taxon>
        <taxon>Amygdaloideae</taxon>
        <taxon>Maleae</taxon>
        <taxon>Malus</taxon>
    </lineage>
</organism>
<accession>A0A540MN10</accession>
<name>A0A540MN10_MALBA</name>
<evidence type="ECO:0000313" key="2">
    <source>
        <dbReference type="Proteomes" id="UP000315295"/>
    </source>
</evidence>
<dbReference type="PANTHER" id="PTHR36703">
    <property type="entry name" value="TRIACYLGLYCEROL LIPASE-LIKE PROTEIN"/>
    <property type="match status" value="1"/>
</dbReference>
<dbReference type="STRING" id="106549.A0A540MN10"/>
<dbReference type="EMBL" id="VIEB01000221">
    <property type="protein sequence ID" value="TQE00132.1"/>
    <property type="molecule type" value="Genomic_DNA"/>
</dbReference>
<proteinExistence type="predicted"/>
<sequence length="527" mass="59445">MQRLRSSGTLLSSSQAITRLRKKAFRSWAAVQDTYFSIKDIFEGHKVVFTVGTSIASVATAWFGYTLRHLHESRVDQRLESIEKVMKNNHNLEQSEIRNIMDSGTIGLPSCIATAGTTLVIGYTLGWRGGRWYANRKFRREQMKLLGQIKPKRWPLLRRIEPKVWQFQFLRRPLTRQRTQDNPVKTSEKIRDTLVAHEKYLRNVRDEERNTLLKKPWYVNSEYDTVILFCESAVGTRTKLFSANNVQDAASAFAPSPGDDGICATMVATQGYACEEHTGTLVALAAISKDLQLKNLRSAVLLSPIAYADQMPSPLARAVAENFIAEALYNADLRQFNLKRKAAVEVLKAVCRKPGVDCTHWLTAFTVNIPSRDRGHSCLDSSFASIHILTSNSNPATTSALKKNGCNLAMESSVKKMISPWFQNHMKSALLLNEVSNVGYKDADEGGVKVDDCTCKLQQFREHFFLDSRRLASAKSNDGKGYLVQGTEVLKEVQFRTLKNTCKRTLAVGDPKQQIFHPFRNTTTINW</sequence>
<keyword evidence="2" id="KW-1185">Reference proteome</keyword>
<comment type="caution">
    <text evidence="1">The sequence shown here is derived from an EMBL/GenBank/DDBJ whole genome shotgun (WGS) entry which is preliminary data.</text>
</comment>
<gene>
    <name evidence="1" type="ORF">C1H46_014242</name>
</gene>
<reference evidence="1 2" key="1">
    <citation type="journal article" date="2019" name="G3 (Bethesda)">
        <title>Sequencing of a Wild Apple (Malus baccata) Genome Unravels the Differences Between Cultivated and Wild Apple Species Regarding Disease Resistance and Cold Tolerance.</title>
        <authorList>
            <person name="Chen X."/>
        </authorList>
    </citation>
    <scope>NUCLEOTIDE SEQUENCE [LARGE SCALE GENOMIC DNA]</scope>
    <source>
        <strain evidence="2">cv. Shandingzi</strain>
        <tissue evidence="1">Leaves</tissue>
    </source>
</reference>